<evidence type="ECO:0000256" key="1">
    <source>
        <dbReference type="ARBA" id="ARBA00000085"/>
    </source>
</evidence>
<feature type="region of interest" description="Disordered" evidence="7">
    <location>
        <begin position="233"/>
        <end position="281"/>
    </location>
</feature>
<dbReference type="Pfam" id="PF00072">
    <property type="entry name" value="Response_reg"/>
    <property type="match status" value="1"/>
</dbReference>
<dbReference type="PROSITE" id="PS50109">
    <property type="entry name" value="HIS_KIN"/>
    <property type="match status" value="1"/>
</dbReference>
<dbReference type="SUPFAM" id="SSF55781">
    <property type="entry name" value="GAF domain-like"/>
    <property type="match status" value="1"/>
</dbReference>
<keyword evidence="5 10" id="KW-0418">Kinase</keyword>
<evidence type="ECO:0000256" key="5">
    <source>
        <dbReference type="ARBA" id="ARBA00022777"/>
    </source>
</evidence>
<dbReference type="AlphaFoldDB" id="A0A8H6RMZ5"/>
<evidence type="ECO:0000256" key="6">
    <source>
        <dbReference type="PROSITE-ProRule" id="PRU00169"/>
    </source>
</evidence>
<dbReference type="InterPro" id="IPR036890">
    <property type="entry name" value="HATPase_C_sf"/>
</dbReference>
<dbReference type="InterPro" id="IPR003661">
    <property type="entry name" value="HisK_dim/P_dom"/>
</dbReference>
<feature type="domain" description="Response regulatory" evidence="9">
    <location>
        <begin position="1032"/>
        <end position="1175"/>
    </location>
</feature>
<evidence type="ECO:0000259" key="8">
    <source>
        <dbReference type="PROSITE" id="PS50109"/>
    </source>
</evidence>
<dbReference type="SMART" id="SM00448">
    <property type="entry name" value="REC"/>
    <property type="match status" value="1"/>
</dbReference>
<feature type="domain" description="Histidine kinase" evidence="8">
    <location>
        <begin position="535"/>
        <end position="797"/>
    </location>
</feature>
<feature type="compositionally biased region" description="Polar residues" evidence="7">
    <location>
        <begin position="242"/>
        <end position="265"/>
    </location>
</feature>
<feature type="region of interest" description="Disordered" evidence="7">
    <location>
        <begin position="327"/>
        <end position="369"/>
    </location>
</feature>
<dbReference type="SMART" id="SM00388">
    <property type="entry name" value="HisKA"/>
    <property type="match status" value="1"/>
</dbReference>
<dbReference type="SUPFAM" id="SSF52172">
    <property type="entry name" value="CheY-like"/>
    <property type="match status" value="1"/>
</dbReference>
<dbReference type="PROSITE" id="PS50110">
    <property type="entry name" value="RESPONSE_REGULATORY"/>
    <property type="match status" value="1"/>
</dbReference>
<dbReference type="EC" id="2.7.13.3" evidence="2"/>
<dbReference type="CDD" id="cd00082">
    <property type="entry name" value="HisKA"/>
    <property type="match status" value="1"/>
</dbReference>
<dbReference type="InterPro" id="IPR005467">
    <property type="entry name" value="His_kinase_dom"/>
</dbReference>
<dbReference type="InterPro" id="IPR011006">
    <property type="entry name" value="CheY-like_superfamily"/>
</dbReference>
<keyword evidence="4" id="KW-0808">Transferase</keyword>
<dbReference type="InterPro" id="IPR001789">
    <property type="entry name" value="Sig_transdc_resp-reg_receiver"/>
</dbReference>
<dbReference type="GO" id="GO:0005886">
    <property type="term" value="C:plasma membrane"/>
    <property type="evidence" value="ECO:0007669"/>
    <property type="project" value="TreeGrafter"/>
</dbReference>
<dbReference type="SMART" id="SM00387">
    <property type="entry name" value="HATPase_c"/>
    <property type="match status" value="1"/>
</dbReference>
<name>A0A8H6RMZ5_9PEZI</name>
<keyword evidence="3 6" id="KW-0597">Phosphoprotein</keyword>
<reference evidence="10" key="1">
    <citation type="submission" date="2020-04" db="EMBL/GenBank/DDBJ databases">
        <title>Draft genome resource of the tomato pathogen Pseudocercospora fuligena.</title>
        <authorList>
            <person name="Zaccaron A."/>
        </authorList>
    </citation>
    <scope>NUCLEOTIDE SEQUENCE</scope>
    <source>
        <strain evidence="10">PF001</strain>
    </source>
</reference>
<evidence type="ECO:0000256" key="4">
    <source>
        <dbReference type="ARBA" id="ARBA00022679"/>
    </source>
</evidence>
<evidence type="ECO:0000313" key="10">
    <source>
        <dbReference type="EMBL" id="KAF7193952.1"/>
    </source>
</evidence>
<dbReference type="Proteomes" id="UP000660729">
    <property type="component" value="Unassembled WGS sequence"/>
</dbReference>
<feature type="region of interest" description="Disordered" evidence="7">
    <location>
        <begin position="635"/>
        <end position="654"/>
    </location>
</feature>
<feature type="region of interest" description="Disordered" evidence="7">
    <location>
        <begin position="591"/>
        <end position="617"/>
    </location>
</feature>
<sequence length="1179" mass="128359">HLLTETSRYAEAVLNVHESSGDAAATSSIDVPLTAFAQLVALRLHAKRVLISLFDKNHQAAHELTKRPQSSNEDATLIIPDLLIDDRYSQHPLVAGEPFIRSYIGVPLLSPTGCAIGLLSVLDDQVRQNGVDKSCIKIMRDVSSSVITHLELARTKAVHSRAQRMVQGLSRFIEGKDSLVDDPCHEGQSAEQVSVRLDDQTSRLGASARTHALNAASNIERVDDARVIPRTRGYARSRSYETRQQSSVSPMPSTQAQLETTSRRTSAGPVPASRKLKESNSASQLQQDLVLENVSQAFQRAATLIQQAMDMAGVLVLDASAGEFGSLRTAGDTDPSPTNTDSGESSTLYNESARISNATTKRIPKHKPARCLAAAHGENIDLSSQMQPIPERFVRSLIRQFPHGKIFNFTEDGLLSSDHSDKSTTGSEGGSQRDDASVSAKSVRPKRRKGTASTDPADLANIIPGIRSFAMVPMWDSQKGRFLAVTVTWSYEPMRFFSFKDDLNYLGAFCDVVMTEIGRLEVQADAKSKSTFIASISHELRSPLHGILGGAEFLQEEDDDDHNLRQQMVQMIDSCGRSLLDIINNLLEHAHGSGDKDSGRSKARSRRRVSRQTSPTEIVQDLSILTEEVLHSMLHSTPKPANSPKSPTVEEPNIVSPLSEPIKVILDMDVNGLPPSGWNFHVNAGAYRRILQNLASNAMKYTESGFCKCRLSLAGPVADGKRFNVELECSDSGKGMSEEYLQHGLWQAFNQEDSHAQGTGLGLSLVHDLVKDLGGTIDVRSTQGVGTSIKVVLPLFAGAPTGRSLRETDDAIEVQGLTYSLVGFESSSEEGQSSTNGRDLLRASIGRTCQYLGLPAHNDGIDNGTDPQFVIVTERQALVASRLPKRQRPSWQRLPCIILCDSVTASRSAAPAIAGAFRQAITVSQPLGPRQLLKSLVLCLHTAPQERDLATLNINQDAKPSFSAAPTPASENSEMNWATQSVSQIIEPPTAGPPIAQHLADSTTSEMSIDDQLRRTSSPEFRRHSVRASASSVLVVDDNPVNLTLLERYMKKLKRTYVGAVNGQEALDAYKANHSAGSQPSYSSPTSSTSQIDSPTLPISVIFMDITMPVMDGLEASRRIRAYERAAGLQPVMIVALTALASPHARQEAYSSGIDLFLTKPVRYKDIEKMFEDWEAEIG</sequence>
<dbReference type="CDD" id="cd17546">
    <property type="entry name" value="REC_hyHK_CKI1_RcsC-like"/>
    <property type="match status" value="1"/>
</dbReference>
<feature type="region of interest" description="Disordered" evidence="7">
    <location>
        <begin position="1074"/>
        <end position="1093"/>
    </location>
</feature>
<comment type="catalytic activity">
    <reaction evidence="1">
        <text>ATP + protein L-histidine = ADP + protein N-phospho-L-histidine.</text>
        <dbReference type="EC" id="2.7.13.3"/>
    </reaction>
</comment>
<evidence type="ECO:0000313" key="11">
    <source>
        <dbReference type="Proteomes" id="UP000660729"/>
    </source>
</evidence>
<evidence type="ECO:0000256" key="2">
    <source>
        <dbReference type="ARBA" id="ARBA00012438"/>
    </source>
</evidence>
<feature type="compositionally biased region" description="Low complexity" evidence="7">
    <location>
        <begin position="1078"/>
        <end position="1093"/>
    </location>
</feature>
<dbReference type="PANTHER" id="PTHR43047:SF72">
    <property type="entry name" value="OSMOSENSING HISTIDINE PROTEIN KINASE SLN1"/>
    <property type="match status" value="1"/>
</dbReference>
<feature type="compositionally biased region" description="Basic residues" evidence="7">
    <location>
        <begin position="601"/>
        <end position="610"/>
    </location>
</feature>
<dbReference type="Pfam" id="PF02518">
    <property type="entry name" value="HATPase_c"/>
    <property type="match status" value="1"/>
</dbReference>
<evidence type="ECO:0000256" key="3">
    <source>
        <dbReference type="ARBA" id="ARBA00022553"/>
    </source>
</evidence>
<dbReference type="Pfam" id="PF01590">
    <property type="entry name" value="GAF"/>
    <property type="match status" value="1"/>
</dbReference>
<dbReference type="GO" id="GO:0009927">
    <property type="term" value="F:histidine phosphotransfer kinase activity"/>
    <property type="evidence" value="ECO:0007669"/>
    <property type="project" value="TreeGrafter"/>
</dbReference>
<feature type="region of interest" description="Disordered" evidence="7">
    <location>
        <begin position="417"/>
        <end position="457"/>
    </location>
</feature>
<accession>A0A8H6RMZ5</accession>
<dbReference type="SUPFAM" id="SSF55874">
    <property type="entry name" value="ATPase domain of HSP90 chaperone/DNA topoisomerase II/histidine kinase"/>
    <property type="match status" value="1"/>
</dbReference>
<dbReference type="SMART" id="SM00065">
    <property type="entry name" value="GAF"/>
    <property type="match status" value="1"/>
</dbReference>
<dbReference type="Gene3D" id="3.40.50.2300">
    <property type="match status" value="1"/>
</dbReference>
<feature type="compositionally biased region" description="Basic and acidic residues" evidence="7">
    <location>
        <begin position="591"/>
        <end position="600"/>
    </location>
</feature>
<feature type="compositionally biased region" description="Polar residues" evidence="7">
    <location>
        <begin position="335"/>
        <end position="360"/>
    </location>
</feature>
<dbReference type="EMBL" id="JABCIY010000068">
    <property type="protein sequence ID" value="KAF7193952.1"/>
    <property type="molecule type" value="Genomic_DNA"/>
</dbReference>
<gene>
    <name evidence="10" type="ORF">HII31_04725</name>
</gene>
<dbReference type="InterPro" id="IPR003018">
    <property type="entry name" value="GAF"/>
</dbReference>
<dbReference type="InterPro" id="IPR003594">
    <property type="entry name" value="HATPase_dom"/>
</dbReference>
<dbReference type="InterPro" id="IPR036097">
    <property type="entry name" value="HisK_dim/P_sf"/>
</dbReference>
<proteinExistence type="predicted"/>
<dbReference type="Gene3D" id="3.30.565.10">
    <property type="entry name" value="Histidine kinase-like ATPase, C-terminal domain"/>
    <property type="match status" value="1"/>
</dbReference>
<keyword evidence="11" id="KW-1185">Reference proteome</keyword>
<dbReference type="SUPFAM" id="SSF47384">
    <property type="entry name" value="Homodimeric domain of signal transducing histidine kinase"/>
    <property type="match status" value="1"/>
</dbReference>
<organism evidence="10 11">
    <name type="scientific">Pseudocercospora fuligena</name>
    <dbReference type="NCBI Taxonomy" id="685502"/>
    <lineage>
        <taxon>Eukaryota</taxon>
        <taxon>Fungi</taxon>
        <taxon>Dikarya</taxon>
        <taxon>Ascomycota</taxon>
        <taxon>Pezizomycotina</taxon>
        <taxon>Dothideomycetes</taxon>
        <taxon>Dothideomycetidae</taxon>
        <taxon>Mycosphaerellales</taxon>
        <taxon>Mycosphaerellaceae</taxon>
        <taxon>Pseudocercospora</taxon>
    </lineage>
</organism>
<dbReference type="Pfam" id="PF00512">
    <property type="entry name" value="HisKA"/>
    <property type="match status" value="1"/>
</dbReference>
<comment type="caution">
    <text evidence="10">The sequence shown here is derived from an EMBL/GenBank/DDBJ whole genome shotgun (WGS) entry which is preliminary data.</text>
</comment>
<dbReference type="PANTHER" id="PTHR43047">
    <property type="entry name" value="TWO-COMPONENT HISTIDINE PROTEIN KINASE"/>
    <property type="match status" value="1"/>
</dbReference>
<dbReference type="PRINTS" id="PR00344">
    <property type="entry name" value="BCTRLSENSOR"/>
</dbReference>
<evidence type="ECO:0000256" key="7">
    <source>
        <dbReference type="SAM" id="MobiDB-lite"/>
    </source>
</evidence>
<protein>
    <recommendedName>
        <fullName evidence="2">histidine kinase</fullName>
        <ecNumber evidence="2">2.7.13.3</ecNumber>
    </recommendedName>
</protein>
<feature type="region of interest" description="Disordered" evidence="7">
    <location>
        <begin position="987"/>
        <end position="1024"/>
    </location>
</feature>
<dbReference type="InterPro" id="IPR004358">
    <property type="entry name" value="Sig_transdc_His_kin-like_C"/>
</dbReference>
<evidence type="ECO:0000259" key="9">
    <source>
        <dbReference type="PROSITE" id="PS50110"/>
    </source>
</evidence>
<feature type="modified residue" description="4-aspartylphosphate" evidence="6">
    <location>
        <position position="1105"/>
    </location>
</feature>
<feature type="non-terminal residue" evidence="10">
    <location>
        <position position="1"/>
    </location>
</feature>
<dbReference type="GO" id="GO:0000155">
    <property type="term" value="F:phosphorelay sensor kinase activity"/>
    <property type="evidence" value="ECO:0007669"/>
    <property type="project" value="InterPro"/>
</dbReference>
<dbReference type="Gene3D" id="1.10.287.130">
    <property type="match status" value="1"/>
</dbReference>
<dbReference type="OrthoDB" id="303614at2759"/>